<proteinExistence type="predicted"/>
<dbReference type="RefSeq" id="WP_319961046.1">
    <property type="nucleotide sequence ID" value="NZ_JAXARY010000005.1"/>
</dbReference>
<organism evidence="1 2">
    <name type="scientific">Methylomonas defluvii</name>
    <dbReference type="NCBI Taxonomy" id="3045149"/>
    <lineage>
        <taxon>Bacteria</taxon>
        <taxon>Pseudomonadati</taxon>
        <taxon>Pseudomonadota</taxon>
        <taxon>Gammaproteobacteria</taxon>
        <taxon>Methylococcales</taxon>
        <taxon>Methylococcaceae</taxon>
        <taxon>Methylomonas</taxon>
    </lineage>
</organism>
<sequence>MSSPNGFLNMDIGYPGIEIKVELLVMQEYISQLEFGIKAVCNAYLDEELKKYEYSEYYEYRYIYDIAEEEFPKLIRLPLVVSIYTLFENSITQLLSYAQSKESKALNLRDLNGKSLVSKFNKYMKHVLEFDFQISDSSRDELNKLNKVRNCIVHANANLSSMPEDKAKEIRGLKAVGLDLSSSQINVSYDFLKISMDCVENVVCELMDFMENRYDFN</sequence>
<keyword evidence="2" id="KW-1185">Reference proteome</keyword>
<name>A0ABU4UC30_9GAMM</name>
<reference evidence="1 2" key="1">
    <citation type="submission" date="2023-11" db="EMBL/GenBank/DDBJ databases">
        <authorList>
            <person name="Ouyang M.-Y."/>
        </authorList>
    </citation>
    <scope>NUCLEOTIDE SEQUENCE [LARGE SCALE GENOMIC DNA]</scope>
    <source>
        <strain evidence="1 2">OY6</strain>
    </source>
</reference>
<gene>
    <name evidence="1" type="ORF">QLH52_07020</name>
</gene>
<dbReference type="Proteomes" id="UP001284537">
    <property type="component" value="Unassembled WGS sequence"/>
</dbReference>
<dbReference type="EMBL" id="JAXARY010000005">
    <property type="protein sequence ID" value="MDX8127024.1"/>
    <property type="molecule type" value="Genomic_DNA"/>
</dbReference>
<accession>A0ABU4UC30</accession>
<evidence type="ECO:0000313" key="2">
    <source>
        <dbReference type="Proteomes" id="UP001284537"/>
    </source>
</evidence>
<evidence type="ECO:0008006" key="3">
    <source>
        <dbReference type="Google" id="ProtNLM"/>
    </source>
</evidence>
<evidence type="ECO:0000313" key="1">
    <source>
        <dbReference type="EMBL" id="MDX8127024.1"/>
    </source>
</evidence>
<comment type="caution">
    <text evidence="1">The sequence shown here is derived from an EMBL/GenBank/DDBJ whole genome shotgun (WGS) entry which is preliminary data.</text>
</comment>
<protein>
    <recommendedName>
        <fullName evidence="3">RiboL-PSP-HEPN domain-containing protein</fullName>
    </recommendedName>
</protein>